<evidence type="ECO:0000256" key="2">
    <source>
        <dbReference type="ARBA" id="ARBA00023043"/>
    </source>
</evidence>
<dbReference type="InterPro" id="IPR002110">
    <property type="entry name" value="Ankyrin_rpt"/>
</dbReference>
<dbReference type="PROSITE" id="PS50297">
    <property type="entry name" value="ANK_REP_REGION"/>
    <property type="match status" value="4"/>
</dbReference>
<dbReference type="SMART" id="SM00248">
    <property type="entry name" value="ANK"/>
    <property type="match status" value="4"/>
</dbReference>
<dbReference type="OrthoDB" id="293356at2759"/>
<protein>
    <submittedName>
        <fullName evidence="4">Ankyrin-1</fullName>
    </submittedName>
</protein>
<dbReference type="InterPro" id="IPR036770">
    <property type="entry name" value="Ankyrin_rpt-contain_sf"/>
</dbReference>
<dbReference type="Gene3D" id="1.25.40.20">
    <property type="entry name" value="Ankyrin repeat-containing domain"/>
    <property type="match status" value="2"/>
</dbReference>
<dbReference type="PROSITE" id="PS50088">
    <property type="entry name" value="ANK_REPEAT"/>
    <property type="match status" value="4"/>
</dbReference>
<dbReference type="PRINTS" id="PR01415">
    <property type="entry name" value="ANKYRIN"/>
</dbReference>
<dbReference type="CDD" id="cd17039">
    <property type="entry name" value="Ubl_ubiquitin_like"/>
    <property type="match status" value="1"/>
</dbReference>
<keyword evidence="1" id="KW-0677">Repeat</keyword>
<keyword evidence="5" id="KW-1185">Reference proteome</keyword>
<dbReference type="PANTHER" id="PTHR24171:SF9">
    <property type="entry name" value="ANKYRIN REPEAT DOMAIN-CONTAINING PROTEIN 39"/>
    <property type="match status" value="1"/>
</dbReference>
<sequence>MVCSHGSCDQALRVFKASGEELIAVCSEEVEIIGNVRNLKHRLESLCGMPRFRQRLLKDEEILGDDAGLEPGDFQLLLLHFCKASGQQVRLLGRYARDGEGKRVEEMLMLPQNPDSMGSLGMTPLCLAAQAGHGRVVELLLEASADKNRACGWATPLRVAAQEGHAEIVRRLLEARAETEGCSQARGDTPLGLAANEGHREVVRLLLEAQADSNKGGPVYTPLGLAISSGRPDLQIVRLLLEAGADQSVCGDLQAADMAMVSCRWDIVDLLQSALDDDGDGGVDASPQPTKPMQSNVVEELEGCLEDAATSVSEVRRRADKLGEHVQEVASRVASRAESLISEARGLEKENDFGRRWNEKI</sequence>
<dbReference type="AlphaFoldDB" id="A0A1Q9CHH4"/>
<feature type="repeat" description="ANK" evidence="3">
    <location>
        <begin position="218"/>
        <end position="252"/>
    </location>
</feature>
<dbReference type="PANTHER" id="PTHR24171">
    <property type="entry name" value="ANKYRIN REPEAT DOMAIN-CONTAINING PROTEIN 39-RELATED"/>
    <property type="match status" value="1"/>
</dbReference>
<feature type="repeat" description="ANK" evidence="3">
    <location>
        <begin position="186"/>
        <end position="218"/>
    </location>
</feature>
<gene>
    <name evidence="4" type="primary">ANK1</name>
    <name evidence="4" type="ORF">AK812_SmicGene36966</name>
</gene>
<feature type="repeat" description="ANK" evidence="3">
    <location>
        <begin position="120"/>
        <end position="148"/>
    </location>
</feature>
<accession>A0A1Q9CHH4</accession>
<evidence type="ECO:0000256" key="1">
    <source>
        <dbReference type="ARBA" id="ARBA00022737"/>
    </source>
</evidence>
<evidence type="ECO:0000256" key="3">
    <source>
        <dbReference type="PROSITE-ProRule" id="PRU00023"/>
    </source>
</evidence>
<evidence type="ECO:0000313" key="4">
    <source>
        <dbReference type="EMBL" id="OLP82383.1"/>
    </source>
</evidence>
<keyword evidence="2 3" id="KW-0040">ANK repeat</keyword>
<feature type="repeat" description="ANK" evidence="3">
    <location>
        <begin position="152"/>
        <end position="184"/>
    </location>
</feature>
<dbReference type="Pfam" id="PF12796">
    <property type="entry name" value="Ank_2"/>
    <property type="match status" value="1"/>
</dbReference>
<proteinExistence type="predicted"/>
<dbReference type="SUPFAM" id="SSF48403">
    <property type="entry name" value="Ankyrin repeat"/>
    <property type="match status" value="1"/>
</dbReference>
<dbReference type="Proteomes" id="UP000186817">
    <property type="component" value="Unassembled WGS sequence"/>
</dbReference>
<reference evidence="4 5" key="1">
    <citation type="submission" date="2016-02" db="EMBL/GenBank/DDBJ databases">
        <title>Genome analysis of coral dinoflagellate symbionts highlights evolutionary adaptations to a symbiotic lifestyle.</title>
        <authorList>
            <person name="Aranda M."/>
            <person name="Li Y."/>
            <person name="Liew Y.J."/>
            <person name="Baumgarten S."/>
            <person name="Simakov O."/>
            <person name="Wilson M."/>
            <person name="Piel J."/>
            <person name="Ashoor H."/>
            <person name="Bougouffa S."/>
            <person name="Bajic V.B."/>
            <person name="Ryu T."/>
            <person name="Ravasi T."/>
            <person name="Bayer T."/>
            <person name="Micklem G."/>
            <person name="Kim H."/>
            <person name="Bhak J."/>
            <person name="Lajeunesse T.C."/>
            <person name="Voolstra C.R."/>
        </authorList>
    </citation>
    <scope>NUCLEOTIDE SEQUENCE [LARGE SCALE GENOMIC DNA]</scope>
    <source>
        <strain evidence="4 5">CCMP2467</strain>
    </source>
</reference>
<name>A0A1Q9CHH4_SYMMI</name>
<comment type="caution">
    <text evidence="4">The sequence shown here is derived from an EMBL/GenBank/DDBJ whole genome shotgun (WGS) entry which is preliminary data.</text>
</comment>
<organism evidence="4 5">
    <name type="scientific">Symbiodinium microadriaticum</name>
    <name type="common">Dinoflagellate</name>
    <name type="synonym">Zooxanthella microadriatica</name>
    <dbReference type="NCBI Taxonomy" id="2951"/>
    <lineage>
        <taxon>Eukaryota</taxon>
        <taxon>Sar</taxon>
        <taxon>Alveolata</taxon>
        <taxon>Dinophyceae</taxon>
        <taxon>Suessiales</taxon>
        <taxon>Symbiodiniaceae</taxon>
        <taxon>Symbiodinium</taxon>
    </lineage>
</organism>
<dbReference type="EMBL" id="LSRX01001198">
    <property type="protein sequence ID" value="OLP82383.1"/>
    <property type="molecule type" value="Genomic_DNA"/>
</dbReference>
<evidence type="ECO:0000313" key="5">
    <source>
        <dbReference type="Proteomes" id="UP000186817"/>
    </source>
</evidence>
<dbReference type="Pfam" id="PF00023">
    <property type="entry name" value="Ank"/>
    <property type="match status" value="1"/>
</dbReference>